<dbReference type="InterPro" id="IPR050667">
    <property type="entry name" value="PPR-containing_protein"/>
</dbReference>
<dbReference type="PANTHER" id="PTHR47939:SF10">
    <property type="entry name" value="PENTACOTRIPEPTIDE-REPEAT REGION OF PRORP DOMAIN-CONTAINING PROTEIN"/>
    <property type="match status" value="1"/>
</dbReference>
<feature type="repeat" description="PPR" evidence="3">
    <location>
        <begin position="209"/>
        <end position="244"/>
    </location>
</feature>
<evidence type="ECO:0000256" key="1">
    <source>
        <dbReference type="ARBA" id="ARBA00007626"/>
    </source>
</evidence>
<organism evidence="5 6">
    <name type="scientific">Vigna mungo</name>
    <name type="common">Black gram</name>
    <name type="synonym">Phaseolus mungo</name>
    <dbReference type="NCBI Taxonomy" id="3915"/>
    <lineage>
        <taxon>Eukaryota</taxon>
        <taxon>Viridiplantae</taxon>
        <taxon>Streptophyta</taxon>
        <taxon>Embryophyta</taxon>
        <taxon>Tracheophyta</taxon>
        <taxon>Spermatophyta</taxon>
        <taxon>Magnoliopsida</taxon>
        <taxon>eudicotyledons</taxon>
        <taxon>Gunneridae</taxon>
        <taxon>Pentapetalae</taxon>
        <taxon>rosids</taxon>
        <taxon>fabids</taxon>
        <taxon>Fabales</taxon>
        <taxon>Fabaceae</taxon>
        <taxon>Papilionoideae</taxon>
        <taxon>50 kb inversion clade</taxon>
        <taxon>NPAAA clade</taxon>
        <taxon>indigoferoid/millettioid clade</taxon>
        <taxon>Phaseoleae</taxon>
        <taxon>Vigna</taxon>
    </lineage>
</organism>
<accession>A0AAQ3N0M9</accession>
<evidence type="ECO:0000313" key="5">
    <source>
        <dbReference type="EMBL" id="WVZ00156.1"/>
    </source>
</evidence>
<dbReference type="PANTHER" id="PTHR47939">
    <property type="entry name" value="MEMBRANE-ASSOCIATED SALT-INDUCIBLE PROTEIN-LIKE"/>
    <property type="match status" value="1"/>
</dbReference>
<comment type="similarity">
    <text evidence="1">Belongs to the PPR family. P subfamily.</text>
</comment>
<dbReference type="EMBL" id="CP144693">
    <property type="protein sequence ID" value="WVZ00156.1"/>
    <property type="molecule type" value="Genomic_DNA"/>
</dbReference>
<name>A0AAQ3N0M9_VIGMU</name>
<evidence type="ECO:0000256" key="3">
    <source>
        <dbReference type="PROSITE-ProRule" id="PRU00708"/>
    </source>
</evidence>
<reference evidence="5 6" key="1">
    <citation type="journal article" date="2023" name="Life. Sci Alliance">
        <title>Evolutionary insights into 3D genome organization and epigenetic landscape of Vigna mungo.</title>
        <authorList>
            <person name="Junaid A."/>
            <person name="Singh B."/>
            <person name="Bhatia S."/>
        </authorList>
    </citation>
    <scope>NUCLEOTIDE SEQUENCE [LARGE SCALE GENOMIC DNA]</scope>
    <source>
        <strain evidence="5">Urdbean</strain>
    </source>
</reference>
<dbReference type="NCBIfam" id="TIGR00756">
    <property type="entry name" value="PPR"/>
    <property type="match status" value="1"/>
</dbReference>
<gene>
    <name evidence="5" type="ORF">V8G54_026225</name>
</gene>
<keyword evidence="2" id="KW-0677">Repeat</keyword>
<feature type="repeat" description="PPR" evidence="3">
    <location>
        <begin position="174"/>
        <end position="208"/>
    </location>
</feature>
<feature type="region of interest" description="Disordered" evidence="4">
    <location>
        <begin position="340"/>
        <end position="369"/>
    </location>
</feature>
<feature type="region of interest" description="Disordered" evidence="4">
    <location>
        <begin position="1"/>
        <end position="29"/>
    </location>
</feature>
<feature type="region of interest" description="Disordered" evidence="4">
    <location>
        <begin position="289"/>
        <end position="316"/>
    </location>
</feature>
<feature type="compositionally biased region" description="Acidic residues" evidence="4">
    <location>
        <begin position="71"/>
        <end position="88"/>
    </location>
</feature>
<dbReference type="InterPro" id="IPR002885">
    <property type="entry name" value="PPR_rpt"/>
</dbReference>
<evidence type="ECO:0000256" key="2">
    <source>
        <dbReference type="ARBA" id="ARBA00022737"/>
    </source>
</evidence>
<dbReference type="PROSITE" id="PS51375">
    <property type="entry name" value="PPR"/>
    <property type="match status" value="2"/>
</dbReference>
<feature type="compositionally biased region" description="Polar residues" evidence="4">
    <location>
        <begin position="292"/>
        <end position="309"/>
    </location>
</feature>
<feature type="compositionally biased region" description="Acidic residues" evidence="4">
    <location>
        <begin position="432"/>
        <end position="452"/>
    </location>
</feature>
<dbReference type="AlphaFoldDB" id="A0AAQ3N0M9"/>
<evidence type="ECO:0000313" key="6">
    <source>
        <dbReference type="Proteomes" id="UP001374535"/>
    </source>
</evidence>
<feature type="region of interest" description="Disordered" evidence="4">
    <location>
        <begin position="425"/>
        <end position="452"/>
    </location>
</feature>
<protein>
    <recommendedName>
        <fullName evidence="7">Pentatricopeptide repeat-containing protein</fullName>
    </recommendedName>
</protein>
<evidence type="ECO:0008006" key="7">
    <source>
        <dbReference type="Google" id="ProtNLM"/>
    </source>
</evidence>
<dbReference type="InterPro" id="IPR011990">
    <property type="entry name" value="TPR-like_helical_dom_sf"/>
</dbReference>
<dbReference type="Gene3D" id="1.25.40.10">
    <property type="entry name" value="Tetratricopeptide repeat domain"/>
    <property type="match status" value="1"/>
</dbReference>
<evidence type="ECO:0000256" key="4">
    <source>
        <dbReference type="SAM" id="MobiDB-lite"/>
    </source>
</evidence>
<proteinExistence type="inferred from homology"/>
<sequence>MWIGRKPSVPERLAPAHGSEPGLNADKGHNFVSVMKRRVVLGGGAVVPEDSNRCGGAVGARRVPIPKGSEESEEESREREEEACENEEGGSARGRARVEGFGKGFPELEEAPGVRKWRFESCDAMGMEEIKGYVVWYGWILEKLGLGIKDQNWWGDGRARKILAEAKKKRVKLGLVMFHTLIRGYCKLEQFDEALNLFSEMKKYGVRPSVDEYEKLIQSLCLKALDWETAKKLHEEMKENGLHLKGITRGLIRSVKELEKEVMEGETITAVALKAKIIERKPINVVGPFPSISKTGSSRETPNRASTTGAPKGKVGKVENSITESLIHSEIRKILSFRVHHSSTRGSTPRGNLGGLSESPGRGGGGGGWDSIELGGGGIEGALNQYKSLRLNSLSLKRSLHVFQQKSLMKKSEKMDEIIKNYVESSTSTEEFANEDVDETREEDYMESSEIE</sequence>
<dbReference type="Pfam" id="PF13041">
    <property type="entry name" value="PPR_2"/>
    <property type="match status" value="1"/>
</dbReference>
<keyword evidence="6" id="KW-1185">Reference proteome</keyword>
<dbReference type="Proteomes" id="UP001374535">
    <property type="component" value="Chromosome 8"/>
</dbReference>
<feature type="region of interest" description="Disordered" evidence="4">
    <location>
        <begin position="51"/>
        <end position="93"/>
    </location>
</feature>